<name>A0A832TJS1_9CREN</name>
<feature type="transmembrane region" description="Helical" evidence="1">
    <location>
        <begin position="85"/>
        <end position="110"/>
    </location>
</feature>
<feature type="transmembrane region" description="Helical" evidence="1">
    <location>
        <begin position="44"/>
        <end position="65"/>
    </location>
</feature>
<feature type="transmembrane region" description="Helical" evidence="1">
    <location>
        <begin position="157"/>
        <end position="175"/>
    </location>
</feature>
<protein>
    <submittedName>
        <fullName evidence="2">MFS transporter</fullName>
    </submittedName>
</protein>
<dbReference type="SUPFAM" id="SSF103473">
    <property type="entry name" value="MFS general substrate transporter"/>
    <property type="match status" value="1"/>
</dbReference>
<proteinExistence type="predicted"/>
<keyword evidence="1" id="KW-0472">Membrane</keyword>
<dbReference type="Gene3D" id="1.20.1250.20">
    <property type="entry name" value="MFS general substrate transporter like domains"/>
    <property type="match status" value="1"/>
</dbReference>
<feature type="transmembrane region" description="Helical" evidence="1">
    <location>
        <begin position="130"/>
        <end position="150"/>
    </location>
</feature>
<sequence length="204" mass="22293">MLPSRNTLILGLTSAIPTFFSASWMFFLPIIFRQIGYSIVTIGIFYGTSTVLSSTLSVFAGRLVLKIGPKRGIMIGGVIRSISILMIYTFSPILVPSGFIIDLGIGYPLSNVSRQYLIIKDEENKQATNVGWFMTIAGLPAIFSPILGALTEINKILILLTAVTTLIATVVRALILTERKVNETFSINFSTISSPSVDNNFIHL</sequence>
<dbReference type="InterPro" id="IPR036259">
    <property type="entry name" value="MFS_trans_sf"/>
</dbReference>
<evidence type="ECO:0000313" key="3">
    <source>
        <dbReference type="Proteomes" id="UP000646844"/>
    </source>
</evidence>
<dbReference type="EMBL" id="DUJO01000061">
    <property type="protein sequence ID" value="HII75406.1"/>
    <property type="molecule type" value="Genomic_DNA"/>
</dbReference>
<gene>
    <name evidence="2" type="ORF">HA332_13800</name>
</gene>
<dbReference type="GO" id="GO:0022857">
    <property type="term" value="F:transmembrane transporter activity"/>
    <property type="evidence" value="ECO:0007669"/>
    <property type="project" value="InterPro"/>
</dbReference>
<dbReference type="InterPro" id="IPR011701">
    <property type="entry name" value="MFS"/>
</dbReference>
<dbReference type="Pfam" id="PF07690">
    <property type="entry name" value="MFS_1"/>
    <property type="match status" value="1"/>
</dbReference>
<feature type="transmembrane region" description="Helical" evidence="1">
    <location>
        <begin position="7"/>
        <end position="32"/>
    </location>
</feature>
<comment type="caution">
    <text evidence="2">The sequence shown here is derived from an EMBL/GenBank/DDBJ whole genome shotgun (WGS) entry which is preliminary data.</text>
</comment>
<keyword evidence="1" id="KW-1133">Transmembrane helix</keyword>
<dbReference type="Proteomes" id="UP000646844">
    <property type="component" value="Unassembled WGS sequence"/>
</dbReference>
<keyword evidence="1" id="KW-0812">Transmembrane</keyword>
<evidence type="ECO:0000256" key="1">
    <source>
        <dbReference type="SAM" id="Phobius"/>
    </source>
</evidence>
<evidence type="ECO:0000313" key="2">
    <source>
        <dbReference type="EMBL" id="HII75406.1"/>
    </source>
</evidence>
<dbReference type="GeneID" id="1459066"/>
<dbReference type="AlphaFoldDB" id="A0A832TJS1"/>
<organism evidence="2 3">
    <name type="scientific">Sulfurisphaera tokodaii</name>
    <dbReference type="NCBI Taxonomy" id="111955"/>
    <lineage>
        <taxon>Archaea</taxon>
        <taxon>Thermoproteota</taxon>
        <taxon>Thermoprotei</taxon>
        <taxon>Sulfolobales</taxon>
        <taxon>Sulfolobaceae</taxon>
        <taxon>Sulfurisphaera</taxon>
    </lineage>
</organism>
<dbReference type="RefSeq" id="WP_010979094.1">
    <property type="nucleotide sequence ID" value="NZ_BAABQO010000023.1"/>
</dbReference>
<accession>A0A832TJS1</accession>
<reference evidence="2" key="1">
    <citation type="journal article" date="2020" name="bioRxiv">
        <title>A rank-normalized archaeal taxonomy based on genome phylogeny resolves widespread incomplete and uneven classifications.</title>
        <authorList>
            <person name="Rinke C."/>
            <person name="Chuvochina M."/>
            <person name="Mussig A.J."/>
            <person name="Chaumeil P.-A."/>
            <person name="Waite D.W."/>
            <person name="Whitman W.B."/>
            <person name="Parks D.H."/>
            <person name="Hugenholtz P."/>
        </authorList>
    </citation>
    <scope>NUCLEOTIDE SEQUENCE</scope>
    <source>
        <strain evidence="2">UBA8838</strain>
    </source>
</reference>